<sequence>MASSRFTFTAEVWEHAGAGSWHFVSLPEDVADEIEERYGHRTGGFGAVKVRVTIGGSTWSTSVFPDKSRGTYILPVKKPVRVVEDLGAGSRPRIEMAVTL</sequence>
<dbReference type="STRING" id="1210090.GCA_001613185_00848"/>
<comment type="caution">
    <text evidence="1">The sequence shown here is derived from an EMBL/GenBank/DDBJ whole genome shotgun (WGS) entry which is preliminary data.</text>
</comment>
<dbReference type="RefSeq" id="WP_067503585.1">
    <property type="nucleotide sequence ID" value="NZ_CP107943.1"/>
</dbReference>
<gene>
    <name evidence="1" type="ORF">DFR74_10491</name>
</gene>
<proteinExistence type="predicted"/>
<dbReference type="Proteomes" id="UP000252586">
    <property type="component" value="Unassembled WGS sequence"/>
</dbReference>
<protein>
    <submittedName>
        <fullName evidence="1">Uncharacterized protein DUF1905</fullName>
    </submittedName>
</protein>
<dbReference type="EMBL" id="QNRE01000004">
    <property type="protein sequence ID" value="RBO91389.1"/>
    <property type="molecule type" value="Genomic_DNA"/>
</dbReference>
<dbReference type="Gene3D" id="2.40.30.100">
    <property type="entry name" value="AF2212/PG0164-like"/>
    <property type="match status" value="1"/>
</dbReference>
<dbReference type="InterPro" id="IPR015018">
    <property type="entry name" value="DUF1905"/>
</dbReference>
<dbReference type="SUPFAM" id="SSF141694">
    <property type="entry name" value="AF2212/PG0164-like"/>
    <property type="match status" value="1"/>
</dbReference>
<dbReference type="InterPro" id="IPR037079">
    <property type="entry name" value="AF2212/PG0164-like_sf"/>
</dbReference>
<keyword evidence="2" id="KW-1185">Reference proteome</keyword>
<organism evidence="1 2">
    <name type="scientific">Nocardia puris</name>
    <dbReference type="NCBI Taxonomy" id="208602"/>
    <lineage>
        <taxon>Bacteria</taxon>
        <taxon>Bacillati</taxon>
        <taxon>Actinomycetota</taxon>
        <taxon>Actinomycetes</taxon>
        <taxon>Mycobacteriales</taxon>
        <taxon>Nocardiaceae</taxon>
        <taxon>Nocardia</taxon>
    </lineage>
</organism>
<reference evidence="1 2" key="1">
    <citation type="submission" date="2018-06" db="EMBL/GenBank/DDBJ databases">
        <title>Genomic Encyclopedia of Type Strains, Phase IV (KMG-IV): sequencing the most valuable type-strain genomes for metagenomic binning, comparative biology and taxonomic classification.</title>
        <authorList>
            <person name="Goeker M."/>
        </authorList>
    </citation>
    <scope>NUCLEOTIDE SEQUENCE [LARGE SCALE GENOMIC DNA]</scope>
    <source>
        <strain evidence="1 2">DSM 44599</strain>
    </source>
</reference>
<evidence type="ECO:0000313" key="2">
    <source>
        <dbReference type="Proteomes" id="UP000252586"/>
    </source>
</evidence>
<accession>A0A366DPK0</accession>
<name>A0A366DPK0_9NOCA</name>
<dbReference type="AlphaFoldDB" id="A0A366DPK0"/>
<evidence type="ECO:0000313" key="1">
    <source>
        <dbReference type="EMBL" id="RBO91389.1"/>
    </source>
</evidence>
<dbReference type="Pfam" id="PF08922">
    <property type="entry name" value="DUF1905"/>
    <property type="match status" value="1"/>
</dbReference>